<dbReference type="OrthoDB" id="427280at2759"/>
<evidence type="ECO:0000256" key="14">
    <source>
        <dbReference type="SAM" id="MobiDB-lite"/>
    </source>
</evidence>
<keyword evidence="8 11" id="KW-1015">Disulfide bond</keyword>
<dbReference type="CDD" id="cd03073">
    <property type="entry name" value="PDI_b'_ERp72_ERp57"/>
    <property type="match status" value="1"/>
</dbReference>
<dbReference type="STRING" id="50429.A0A2B4RL32"/>
<comment type="catalytic activity">
    <reaction evidence="1 13">
        <text>Catalyzes the rearrangement of -S-S- bonds in proteins.</text>
        <dbReference type="EC" id="5.3.4.1"/>
    </reaction>
</comment>
<comment type="caution">
    <text evidence="16">The sequence shown here is derived from an EMBL/GenBank/DDBJ whole genome shotgun (WGS) entry which is preliminary data.</text>
</comment>
<dbReference type="PANTHER" id="PTHR18929">
    <property type="entry name" value="PROTEIN DISULFIDE ISOMERASE"/>
    <property type="match status" value="1"/>
</dbReference>
<keyword evidence="7" id="KW-0256">Endoplasmic reticulum</keyword>
<dbReference type="FunFam" id="3.40.30.10:FF:000077">
    <property type="entry name" value="Protein disulfide-isomerase"/>
    <property type="match status" value="1"/>
</dbReference>
<dbReference type="GO" id="GO:0034976">
    <property type="term" value="P:response to endoplasmic reticulum stress"/>
    <property type="evidence" value="ECO:0007669"/>
    <property type="project" value="TreeGrafter"/>
</dbReference>
<evidence type="ECO:0000256" key="11">
    <source>
        <dbReference type="PIRSR" id="PIRSR605792-51"/>
    </source>
</evidence>
<evidence type="ECO:0000256" key="13">
    <source>
        <dbReference type="RuleBase" id="RU361130"/>
    </source>
</evidence>
<dbReference type="SUPFAM" id="SSF52833">
    <property type="entry name" value="Thioredoxin-like"/>
    <property type="match status" value="4"/>
</dbReference>
<evidence type="ECO:0000256" key="6">
    <source>
        <dbReference type="ARBA" id="ARBA00022737"/>
    </source>
</evidence>
<dbReference type="FunFam" id="3.40.30.10:FF:000045">
    <property type="entry name" value="Disulfide-isomerase A3"/>
    <property type="match status" value="1"/>
</dbReference>
<feature type="disulfide bond" description="Redox-active" evidence="11">
    <location>
        <begin position="47"/>
        <end position="50"/>
    </location>
</feature>
<feature type="chain" id="PRO_5011818977" description="Protein disulfide-isomerase" evidence="13">
    <location>
        <begin position="18"/>
        <end position="495"/>
    </location>
</feature>
<gene>
    <name evidence="16" type="primary">PDIA3</name>
    <name evidence="16" type="ORF">AWC38_SpisGene18169</name>
</gene>
<dbReference type="FunFam" id="3.40.30.10:FF:000303">
    <property type="entry name" value="Protein disulfide-isomerase"/>
    <property type="match status" value="1"/>
</dbReference>
<evidence type="ECO:0000256" key="12">
    <source>
        <dbReference type="RuleBase" id="RU004208"/>
    </source>
</evidence>
<dbReference type="PANTHER" id="PTHR18929:SF132">
    <property type="entry name" value="PROTEIN DISULFIDE-ISOMERASE A3"/>
    <property type="match status" value="1"/>
</dbReference>
<evidence type="ECO:0000256" key="3">
    <source>
        <dbReference type="ARBA" id="ARBA00006347"/>
    </source>
</evidence>
<dbReference type="PROSITE" id="PS51352">
    <property type="entry name" value="THIOREDOXIN_2"/>
    <property type="match status" value="2"/>
</dbReference>
<comment type="subcellular location">
    <subcellularLocation>
        <location evidence="2">Endoplasmic reticulum lumen</location>
    </subcellularLocation>
</comment>
<keyword evidence="10 11" id="KW-0676">Redox-active center</keyword>
<dbReference type="Proteomes" id="UP000225706">
    <property type="component" value="Unassembled WGS sequence"/>
</dbReference>
<comment type="similarity">
    <text evidence="3 12">Belongs to the protein disulfide isomerase family.</text>
</comment>
<dbReference type="InterPro" id="IPR005792">
    <property type="entry name" value="Prot_disulphide_isomerase"/>
</dbReference>
<organism evidence="16 17">
    <name type="scientific">Stylophora pistillata</name>
    <name type="common">Smooth cauliflower coral</name>
    <dbReference type="NCBI Taxonomy" id="50429"/>
    <lineage>
        <taxon>Eukaryota</taxon>
        <taxon>Metazoa</taxon>
        <taxon>Cnidaria</taxon>
        <taxon>Anthozoa</taxon>
        <taxon>Hexacorallia</taxon>
        <taxon>Scleractinia</taxon>
        <taxon>Astrocoeniina</taxon>
        <taxon>Pocilloporidae</taxon>
        <taxon>Stylophora</taxon>
    </lineage>
</organism>
<evidence type="ECO:0000256" key="10">
    <source>
        <dbReference type="ARBA" id="ARBA00023284"/>
    </source>
</evidence>
<dbReference type="CDD" id="cd02995">
    <property type="entry name" value="PDI_a_PDI_a'_C"/>
    <property type="match status" value="1"/>
</dbReference>
<sequence>MLISTILISLFASVALCSDVIELTDSSFASGVKDKDIMLVEFFAPWCGHCKKLAPEYETAATKLKKEDPPIPLAKVDCTEAGKDSCSKYGVSGYPTLKIFRNGEMSKDYDGPRDSAGIIKYMKKQAAPSSQEINDLEKMKKKLDAMESALVVGFFEKDEDLKTEFMKIADEMRDDYYFAHTTSEEILADLGHKDQVVIFRPAHLHSKFEPNKEVFTGMVDAFYIKKFLKASVHGLVGHLTPDNEDQFKKPLCTVYYDVDFQLNAKGTRYWRNRILKVAAQFKNKVMTYAFASKSEFSGKLDKFGLSSEGNDVLVAIVSDDGMKYPMKEKFSVDTFKDFLTNYFAGNIEPYIKSEPVPETNDGPVKVVVGKTFNEIVNDETKDVLIEFYAPWCGHCKSLEPVYKELGEKLADVKDIVIAKMDATANDAPSPYEVRGFPTIYFSPMNSKKTPRKYDSARDLDSFIEYLKREATNPFEVPEKKEKKKKKKDKKQKDEL</sequence>
<accession>A0A2B4RL32</accession>
<dbReference type="FunFam" id="3.40.30.10:FF:000017">
    <property type="entry name" value="Protein disulfide-isomerase A4"/>
    <property type="match status" value="1"/>
</dbReference>
<evidence type="ECO:0000256" key="7">
    <source>
        <dbReference type="ARBA" id="ARBA00022824"/>
    </source>
</evidence>
<dbReference type="InterPro" id="IPR036249">
    <property type="entry name" value="Thioredoxin-like_sf"/>
</dbReference>
<protein>
    <recommendedName>
        <fullName evidence="4 13">Protein disulfide-isomerase</fullName>
        <ecNumber evidence="4 13">5.3.4.1</ecNumber>
    </recommendedName>
</protein>
<dbReference type="NCBIfam" id="TIGR01126">
    <property type="entry name" value="pdi_dom"/>
    <property type="match status" value="2"/>
</dbReference>
<feature type="region of interest" description="Disordered" evidence="14">
    <location>
        <begin position="474"/>
        <end position="495"/>
    </location>
</feature>
<evidence type="ECO:0000313" key="16">
    <source>
        <dbReference type="EMBL" id="PFX17513.1"/>
    </source>
</evidence>
<dbReference type="EC" id="5.3.4.1" evidence="4 13"/>
<feature type="signal peptide" evidence="13">
    <location>
        <begin position="1"/>
        <end position="17"/>
    </location>
</feature>
<dbReference type="InterPro" id="IPR013766">
    <property type="entry name" value="Thioredoxin_domain"/>
</dbReference>
<dbReference type="Gene3D" id="3.40.30.10">
    <property type="entry name" value="Glutaredoxin"/>
    <property type="match status" value="4"/>
</dbReference>
<evidence type="ECO:0000256" key="1">
    <source>
        <dbReference type="ARBA" id="ARBA00001182"/>
    </source>
</evidence>
<dbReference type="GO" id="GO:0003756">
    <property type="term" value="F:protein disulfide isomerase activity"/>
    <property type="evidence" value="ECO:0007669"/>
    <property type="project" value="UniProtKB-EC"/>
</dbReference>
<dbReference type="InterPro" id="IPR017937">
    <property type="entry name" value="Thioredoxin_CS"/>
</dbReference>
<evidence type="ECO:0000256" key="9">
    <source>
        <dbReference type="ARBA" id="ARBA00023235"/>
    </source>
</evidence>
<dbReference type="NCBIfam" id="TIGR01130">
    <property type="entry name" value="ER_PDI_fam"/>
    <property type="match status" value="1"/>
</dbReference>
<keyword evidence="6" id="KW-0677">Repeat</keyword>
<evidence type="ECO:0000256" key="5">
    <source>
        <dbReference type="ARBA" id="ARBA00022729"/>
    </source>
</evidence>
<dbReference type="PROSITE" id="PS00194">
    <property type="entry name" value="THIOREDOXIN_1"/>
    <property type="match status" value="2"/>
</dbReference>
<feature type="disulfide bond" description="Redox-active" evidence="11">
    <location>
        <begin position="392"/>
        <end position="395"/>
    </location>
</feature>
<proteinExistence type="inferred from homology"/>
<dbReference type="Pfam" id="PF13848">
    <property type="entry name" value="Thioredoxin_6"/>
    <property type="match status" value="1"/>
</dbReference>
<dbReference type="GO" id="GO:0005788">
    <property type="term" value="C:endoplasmic reticulum lumen"/>
    <property type="evidence" value="ECO:0007669"/>
    <property type="project" value="UniProtKB-SubCell"/>
</dbReference>
<feature type="domain" description="Thioredoxin" evidence="15">
    <location>
        <begin position="1"/>
        <end position="127"/>
    </location>
</feature>
<dbReference type="CDD" id="cd02961">
    <property type="entry name" value="PDI_a_family"/>
    <property type="match status" value="1"/>
</dbReference>
<dbReference type="EMBL" id="LSMT01000469">
    <property type="protein sequence ID" value="PFX17513.1"/>
    <property type="molecule type" value="Genomic_DNA"/>
</dbReference>
<evidence type="ECO:0000313" key="17">
    <source>
        <dbReference type="Proteomes" id="UP000225706"/>
    </source>
</evidence>
<dbReference type="PRINTS" id="PR00421">
    <property type="entry name" value="THIOREDOXIN"/>
</dbReference>
<evidence type="ECO:0000256" key="2">
    <source>
        <dbReference type="ARBA" id="ARBA00004319"/>
    </source>
</evidence>
<dbReference type="InterPro" id="IPR005788">
    <property type="entry name" value="PDI_thioredoxin-like_dom"/>
</dbReference>
<feature type="domain" description="Thioredoxin" evidence="15">
    <location>
        <begin position="342"/>
        <end position="471"/>
    </location>
</feature>
<keyword evidence="17" id="KW-1185">Reference proteome</keyword>
<evidence type="ECO:0000256" key="4">
    <source>
        <dbReference type="ARBA" id="ARBA00012723"/>
    </source>
</evidence>
<evidence type="ECO:0000259" key="15">
    <source>
        <dbReference type="PROSITE" id="PS51352"/>
    </source>
</evidence>
<keyword evidence="5 13" id="KW-0732">Signal</keyword>
<dbReference type="Pfam" id="PF00085">
    <property type="entry name" value="Thioredoxin"/>
    <property type="match status" value="2"/>
</dbReference>
<name>A0A2B4RL32_STYPI</name>
<keyword evidence="9 13" id="KW-0413">Isomerase</keyword>
<dbReference type="GO" id="GO:0006457">
    <property type="term" value="P:protein folding"/>
    <property type="evidence" value="ECO:0007669"/>
    <property type="project" value="TreeGrafter"/>
</dbReference>
<evidence type="ECO:0000256" key="8">
    <source>
        <dbReference type="ARBA" id="ARBA00023157"/>
    </source>
</evidence>
<reference evidence="17" key="1">
    <citation type="journal article" date="2017" name="bioRxiv">
        <title>Comparative analysis of the genomes of Stylophora pistillata and Acropora digitifera provides evidence for extensive differences between species of corals.</title>
        <authorList>
            <person name="Voolstra C.R."/>
            <person name="Li Y."/>
            <person name="Liew Y.J."/>
            <person name="Baumgarten S."/>
            <person name="Zoccola D."/>
            <person name="Flot J.-F."/>
            <person name="Tambutte S."/>
            <person name="Allemand D."/>
            <person name="Aranda M."/>
        </authorList>
    </citation>
    <scope>NUCLEOTIDE SEQUENCE [LARGE SCALE GENOMIC DNA]</scope>
</reference>
<dbReference type="AlphaFoldDB" id="A0A2B4RL32"/>